<evidence type="ECO:0000313" key="3">
    <source>
        <dbReference type="Proteomes" id="UP001515480"/>
    </source>
</evidence>
<gene>
    <name evidence="2" type="ORF">AB1Y20_010715</name>
</gene>
<dbReference type="PANTHER" id="PTHR34598">
    <property type="entry name" value="BLL6449 PROTEIN"/>
    <property type="match status" value="1"/>
</dbReference>
<dbReference type="NCBIfam" id="NF041278">
    <property type="entry name" value="CmcJ_NvfI_EfuI"/>
    <property type="match status" value="1"/>
</dbReference>
<dbReference type="GO" id="GO:0016491">
    <property type="term" value="F:oxidoreductase activity"/>
    <property type="evidence" value="ECO:0007669"/>
    <property type="project" value="InterPro"/>
</dbReference>
<accession>A0AB34ISY0</accession>
<name>A0AB34ISY0_PRYPA</name>
<organism evidence="2 3">
    <name type="scientific">Prymnesium parvum</name>
    <name type="common">Toxic golden alga</name>
    <dbReference type="NCBI Taxonomy" id="97485"/>
    <lineage>
        <taxon>Eukaryota</taxon>
        <taxon>Haptista</taxon>
        <taxon>Haptophyta</taxon>
        <taxon>Prymnesiophyceae</taxon>
        <taxon>Prymnesiales</taxon>
        <taxon>Prymnesiaceae</taxon>
        <taxon>Prymnesium</taxon>
    </lineage>
</organism>
<sequence>MGMRSPDANAQKAVVEEKTDFVYDGLTFTKKGTNKLTWYGMPSFGNGLVKWWKQLQAFLSFITSQEKHQVVVMDARKRALDYKTCGFTLRPFKCKVTDWAQATFSESEQQKILFKQLEAEVRKLHPDVHKVEIGGVLLRGGAGSNPPATNGLHLDYYPDWERHREYRGDEKVEDKSGLEMRIVLGLWMPREMANPVYDYPLLIGDASTFTSEDVVPMEQQFTEIAEGGKIRNVRNLAAGAPVFADRQRWYYYHEQTCEELVIFRHLTAPPGGKACFHGAIQQPLPEGKETRKSVESRAFLYFKK</sequence>
<comment type="caution">
    <text evidence="2">The sequence shown here is derived from an EMBL/GenBank/DDBJ whole genome shotgun (WGS) entry which is preliminary data.</text>
</comment>
<dbReference type="PANTHER" id="PTHR34598:SF3">
    <property type="entry name" value="OXIDOREDUCTASE AN1597"/>
    <property type="match status" value="1"/>
</dbReference>
<dbReference type="InterPro" id="IPR044053">
    <property type="entry name" value="AsaB-like"/>
</dbReference>
<dbReference type="AlphaFoldDB" id="A0AB34ISY0"/>
<dbReference type="EMBL" id="JBGBPQ010000020">
    <property type="protein sequence ID" value="KAL1504308.1"/>
    <property type="molecule type" value="Genomic_DNA"/>
</dbReference>
<evidence type="ECO:0000313" key="2">
    <source>
        <dbReference type="EMBL" id="KAL1504308.1"/>
    </source>
</evidence>
<comment type="similarity">
    <text evidence="1">Belongs to the asaB hydroxylase/desaturase family.</text>
</comment>
<evidence type="ECO:0000256" key="1">
    <source>
        <dbReference type="ARBA" id="ARBA00023604"/>
    </source>
</evidence>
<reference evidence="2 3" key="1">
    <citation type="journal article" date="2024" name="Science">
        <title>Giant polyketide synthase enzymes in the biosynthesis of giant marine polyether toxins.</title>
        <authorList>
            <person name="Fallon T.R."/>
            <person name="Shende V.V."/>
            <person name="Wierzbicki I.H."/>
            <person name="Pendleton A.L."/>
            <person name="Watervoot N.F."/>
            <person name="Auber R.P."/>
            <person name="Gonzalez D.J."/>
            <person name="Wisecaver J.H."/>
            <person name="Moore B.S."/>
        </authorList>
    </citation>
    <scope>NUCLEOTIDE SEQUENCE [LARGE SCALE GENOMIC DNA]</scope>
    <source>
        <strain evidence="2 3">12B1</strain>
    </source>
</reference>
<proteinExistence type="inferred from homology"/>
<protein>
    <submittedName>
        <fullName evidence="2">Uncharacterized protein</fullName>
    </submittedName>
</protein>
<dbReference type="Proteomes" id="UP001515480">
    <property type="component" value="Unassembled WGS sequence"/>
</dbReference>
<keyword evidence="3" id="KW-1185">Reference proteome</keyword>